<comment type="subcellular location">
    <subcellularLocation>
        <location evidence="3">Cytoplasm</location>
    </subcellularLocation>
</comment>
<dbReference type="GO" id="GO:0005737">
    <property type="term" value="C:cytoplasm"/>
    <property type="evidence" value="ECO:0007669"/>
    <property type="project" value="UniProtKB-SubCell"/>
</dbReference>
<dbReference type="EMBL" id="QXGM01000001">
    <property type="protein sequence ID" value="RSX55510.1"/>
    <property type="molecule type" value="Genomic_DNA"/>
</dbReference>
<dbReference type="InterPro" id="IPR003697">
    <property type="entry name" value="Maf-like"/>
</dbReference>
<proteinExistence type="inferred from homology"/>
<dbReference type="InterPro" id="IPR029001">
    <property type="entry name" value="ITPase-like_fam"/>
</dbReference>
<comment type="catalytic activity">
    <reaction evidence="3">
        <text>a 2'-deoxyribonucleoside 5'-triphosphate + H2O = a 2'-deoxyribonucleoside 5'-phosphate + diphosphate + H(+)</text>
        <dbReference type="Rhea" id="RHEA:44644"/>
        <dbReference type="ChEBI" id="CHEBI:15377"/>
        <dbReference type="ChEBI" id="CHEBI:15378"/>
        <dbReference type="ChEBI" id="CHEBI:33019"/>
        <dbReference type="ChEBI" id="CHEBI:61560"/>
        <dbReference type="ChEBI" id="CHEBI:65317"/>
        <dbReference type="EC" id="3.6.1.9"/>
    </reaction>
</comment>
<keyword evidence="2 3" id="KW-0378">Hydrolase</keyword>
<protein>
    <recommendedName>
        <fullName evidence="3">Nucleoside triphosphate pyrophosphatase</fullName>
        <ecNumber evidence="3">3.6.1.9</ecNumber>
    </recommendedName>
    <alternativeName>
        <fullName evidence="3">Nucleotide pyrophosphatase</fullName>
        <shortName evidence="3">Nucleotide PPase</shortName>
    </alternativeName>
</protein>
<dbReference type="AlphaFoldDB" id="A0A430FRM1"/>
<dbReference type="OrthoDB" id="3527985at2"/>
<reference evidence="5 6" key="1">
    <citation type="submission" date="2018-09" db="EMBL/GenBank/DDBJ databases">
        <title>Characterization of the phylogenetic diversity of five novel species belonging to the genus Bifidobacterium.</title>
        <authorList>
            <person name="Lugli G.A."/>
            <person name="Duranti S."/>
            <person name="Milani C."/>
        </authorList>
    </citation>
    <scope>NUCLEOTIDE SEQUENCE [LARGE SCALE GENOMIC DNA]</scope>
    <source>
        <strain evidence="5 6">2036B</strain>
    </source>
</reference>
<dbReference type="Gene3D" id="3.90.79.10">
    <property type="entry name" value="Nucleoside Triphosphate Pyrophosphohydrolase"/>
    <property type="match status" value="1"/>
</dbReference>
<dbReference type="InterPro" id="IPR020084">
    <property type="entry name" value="NUDIX_hydrolase_CS"/>
</dbReference>
<feature type="domain" description="Nudix hydrolase" evidence="4">
    <location>
        <begin position="357"/>
        <end position="499"/>
    </location>
</feature>
<dbReference type="SUPFAM" id="SSF52972">
    <property type="entry name" value="ITPase-like"/>
    <property type="match status" value="2"/>
</dbReference>
<keyword evidence="6" id="KW-1185">Reference proteome</keyword>
<dbReference type="PANTHER" id="PTHR43213:SF5">
    <property type="entry name" value="BIFUNCTIONAL DTTP_UTP PYROPHOSPHATASE_METHYLTRANSFERASE PROTEIN-RELATED"/>
    <property type="match status" value="1"/>
</dbReference>
<dbReference type="GO" id="GO:0009117">
    <property type="term" value="P:nucleotide metabolic process"/>
    <property type="evidence" value="ECO:0007669"/>
    <property type="project" value="UniProtKB-KW"/>
</dbReference>
<evidence type="ECO:0000256" key="1">
    <source>
        <dbReference type="ARBA" id="ARBA00001968"/>
    </source>
</evidence>
<keyword evidence="3" id="KW-0963">Cytoplasm</keyword>
<dbReference type="Pfam" id="PF02545">
    <property type="entry name" value="Maf"/>
    <property type="match status" value="1"/>
</dbReference>
<evidence type="ECO:0000313" key="6">
    <source>
        <dbReference type="Proteomes" id="UP000287609"/>
    </source>
</evidence>
<dbReference type="GO" id="GO:0047429">
    <property type="term" value="F:nucleoside triphosphate diphosphatase activity"/>
    <property type="evidence" value="ECO:0007669"/>
    <property type="project" value="UniProtKB-EC"/>
</dbReference>
<name>A0A430FRM1_9BIFI</name>
<comment type="caution">
    <text evidence="3">Lacks conserved residue(s) required for the propagation of feature annotation.</text>
</comment>
<comment type="caution">
    <text evidence="5">The sequence shown here is derived from an EMBL/GenBank/DDBJ whole genome shotgun (WGS) entry which is preliminary data.</text>
</comment>
<dbReference type="RefSeq" id="WP_125962742.1">
    <property type="nucleotide sequence ID" value="NZ_QXGM01000001.1"/>
</dbReference>
<feature type="active site" description="Proton acceptor" evidence="3">
    <location>
        <position position="185"/>
    </location>
</feature>
<gene>
    <name evidence="5" type="ORF">D2E26_0073</name>
</gene>
<keyword evidence="3" id="KW-0546">Nucleotide metabolism</keyword>
<organism evidence="5 6">
    <name type="scientific">Bifidobacterium dolichotidis</name>
    <dbReference type="NCBI Taxonomy" id="2306976"/>
    <lineage>
        <taxon>Bacteria</taxon>
        <taxon>Bacillati</taxon>
        <taxon>Actinomycetota</taxon>
        <taxon>Actinomycetes</taxon>
        <taxon>Bifidobacteriales</taxon>
        <taxon>Bifidobacteriaceae</taxon>
        <taxon>Bifidobacterium</taxon>
    </lineage>
</organism>
<comment type="function">
    <text evidence="3">Nucleoside triphosphate pyrophosphatase. May have a dual role in cell division arrest and in preventing the incorporation of modified nucleotides into cellular nucleic acids.</text>
</comment>
<evidence type="ECO:0000256" key="3">
    <source>
        <dbReference type="HAMAP-Rule" id="MF_00528"/>
    </source>
</evidence>
<dbReference type="PROSITE" id="PS51462">
    <property type="entry name" value="NUDIX"/>
    <property type="match status" value="1"/>
</dbReference>
<dbReference type="CDD" id="cd18877">
    <property type="entry name" value="NUDIX_Hydrolase"/>
    <property type="match status" value="1"/>
</dbReference>
<comment type="similarity">
    <text evidence="3">Belongs to the Maf family.</text>
</comment>
<sequence length="501" mass="53122">MTIPVILASKSPARRNVLFDAGICPTIRVSHVDEDAVVQAAAAQEHCTVDELGIDKRVMMLAEAKAHVVYNMYRSTADTAASARGVAVTGYPLEGATASADAVATQAAADQAEHAASLAAAGANGAAGQEGTDKQPYSADATAAAMTRDFSGVTVPTRSCDLGQFQAQHAGLAASKSGPLILGCDSMFLLDGKAYGKPHNAATAKQRIMAMSGKTGELWTGHCLIDFATGKVARGASKALVHFGEFSEHDVDAYIATGEPLEVAGSFTLDGFGGAFIESIEGAPSGIIGVSLPLVRHLTTELGIEWTDLWNVGTDDRTRMEQGAIKAEPSHEKSAVEFVHQPGDGWVDCNCGRRHWGTNGAAGVLLARTDEQGNVTDVVLQHRSLWSAEGGTWGIPGGAIADGETPIEGALREAMEEADIHADDIEVLGTYKEDHGNWGYTTVFAFEKPNHHVAPHANDDESTEVNWVPIDDVPNRRLLTALKADWSNFEHRLQELAHQVR</sequence>
<accession>A0A430FRM1</accession>
<dbReference type="PANTHER" id="PTHR43213">
    <property type="entry name" value="BIFUNCTIONAL DTTP/UTP PYROPHOSPHATASE/METHYLTRANSFERASE PROTEIN-RELATED"/>
    <property type="match status" value="1"/>
</dbReference>
<comment type="catalytic activity">
    <reaction evidence="3">
        <text>a ribonucleoside 5'-triphosphate + H2O = a ribonucleoside 5'-phosphate + diphosphate + H(+)</text>
        <dbReference type="Rhea" id="RHEA:23996"/>
        <dbReference type="ChEBI" id="CHEBI:15377"/>
        <dbReference type="ChEBI" id="CHEBI:15378"/>
        <dbReference type="ChEBI" id="CHEBI:33019"/>
        <dbReference type="ChEBI" id="CHEBI:58043"/>
        <dbReference type="ChEBI" id="CHEBI:61557"/>
        <dbReference type="EC" id="3.6.1.9"/>
    </reaction>
</comment>
<dbReference type="CDD" id="cd00555">
    <property type="entry name" value="Maf"/>
    <property type="match status" value="1"/>
</dbReference>
<dbReference type="InterPro" id="IPR015797">
    <property type="entry name" value="NUDIX_hydrolase-like_dom_sf"/>
</dbReference>
<evidence type="ECO:0000313" key="5">
    <source>
        <dbReference type="EMBL" id="RSX55510.1"/>
    </source>
</evidence>
<dbReference type="SUPFAM" id="SSF55811">
    <property type="entry name" value="Nudix"/>
    <property type="match status" value="1"/>
</dbReference>
<evidence type="ECO:0000256" key="2">
    <source>
        <dbReference type="ARBA" id="ARBA00022801"/>
    </source>
</evidence>
<dbReference type="Pfam" id="PF00293">
    <property type="entry name" value="NUDIX"/>
    <property type="match status" value="1"/>
</dbReference>
<comment type="cofactor">
    <cofactor evidence="1 3">
        <name>a divalent metal cation</name>
        <dbReference type="ChEBI" id="CHEBI:60240"/>
    </cofactor>
</comment>
<dbReference type="Proteomes" id="UP000287609">
    <property type="component" value="Unassembled WGS sequence"/>
</dbReference>
<dbReference type="InterPro" id="IPR000086">
    <property type="entry name" value="NUDIX_hydrolase_dom"/>
</dbReference>
<dbReference type="HAMAP" id="MF_00528">
    <property type="entry name" value="Maf"/>
    <property type="match status" value="1"/>
</dbReference>
<dbReference type="EC" id="3.6.1.9" evidence="3"/>
<dbReference type="PROSITE" id="PS00893">
    <property type="entry name" value="NUDIX_BOX"/>
    <property type="match status" value="1"/>
</dbReference>
<dbReference type="Gene3D" id="3.90.950.10">
    <property type="match status" value="2"/>
</dbReference>
<evidence type="ECO:0000259" key="4">
    <source>
        <dbReference type="PROSITE" id="PS51462"/>
    </source>
</evidence>